<dbReference type="PROSITE" id="PS51296">
    <property type="entry name" value="RIESKE"/>
    <property type="match status" value="1"/>
</dbReference>
<dbReference type="Proteomes" id="UP000035721">
    <property type="component" value="Unassembled WGS sequence"/>
</dbReference>
<keyword evidence="9" id="KW-1185">Reference proteome</keyword>
<evidence type="ECO:0000259" key="7">
    <source>
        <dbReference type="PROSITE" id="PS51296"/>
    </source>
</evidence>
<accession>A0A077LWY3</accession>
<dbReference type="OrthoDB" id="25106at2"/>
<keyword evidence="4" id="KW-0411">Iron-sulfur</keyword>
<evidence type="ECO:0000313" key="8">
    <source>
        <dbReference type="EMBL" id="CCH76514.1"/>
    </source>
</evidence>
<evidence type="ECO:0000256" key="2">
    <source>
        <dbReference type="ARBA" id="ARBA00022723"/>
    </source>
</evidence>
<name>A0A077LWY3_9MICO</name>
<dbReference type="RefSeq" id="WP_048549971.1">
    <property type="nucleotide sequence ID" value="NZ_HF570958.1"/>
</dbReference>
<keyword evidence="3" id="KW-0408">Iron</keyword>
<feature type="domain" description="Rieske" evidence="7">
    <location>
        <begin position="53"/>
        <end position="145"/>
    </location>
</feature>
<organism evidence="8 9">
    <name type="scientific">Nostocoides japonicum T1-X7</name>
    <dbReference type="NCBI Taxonomy" id="1194083"/>
    <lineage>
        <taxon>Bacteria</taxon>
        <taxon>Bacillati</taxon>
        <taxon>Actinomycetota</taxon>
        <taxon>Actinomycetes</taxon>
        <taxon>Micrococcales</taxon>
        <taxon>Intrasporangiaceae</taxon>
        <taxon>Nostocoides</taxon>
    </lineage>
</organism>
<dbReference type="GO" id="GO:0051537">
    <property type="term" value="F:2 iron, 2 sulfur cluster binding"/>
    <property type="evidence" value="ECO:0007669"/>
    <property type="project" value="UniProtKB-KW"/>
</dbReference>
<evidence type="ECO:0000256" key="3">
    <source>
        <dbReference type="ARBA" id="ARBA00023004"/>
    </source>
</evidence>
<dbReference type="GO" id="GO:0016020">
    <property type="term" value="C:membrane"/>
    <property type="evidence" value="ECO:0007669"/>
    <property type="project" value="InterPro"/>
</dbReference>
<evidence type="ECO:0000256" key="4">
    <source>
        <dbReference type="ARBA" id="ARBA00023014"/>
    </source>
</evidence>
<reference evidence="8 9" key="1">
    <citation type="journal article" date="2013" name="ISME J.">
        <title>A metabolic model for members of the genus Tetrasphaera involved in enhanced biological phosphorus removal.</title>
        <authorList>
            <person name="Kristiansen R."/>
            <person name="Nguyen H.T.T."/>
            <person name="Saunders A.M."/>
            <person name="Nielsen J.L."/>
            <person name="Wimmer R."/>
            <person name="Le V.Q."/>
            <person name="McIlroy S.J."/>
            <person name="Petrovski S."/>
            <person name="Seviour R.J."/>
            <person name="Calteau A."/>
            <person name="Nielsen K.L."/>
            <person name="Nielsen P.H."/>
        </authorList>
    </citation>
    <scope>NUCLEOTIDE SEQUENCE [LARGE SCALE GENOMIC DNA]</scope>
    <source>
        <strain evidence="8 9">T1-X7</strain>
    </source>
</reference>
<sequence length="146" mass="13978">MTESTPFVCGRRAALVAAGVVGVGTVAACSGGGSSGTASDSGGGSSSAAASGSAVGATTDVPVGGGTVFASHGVVVTQPESGTFKAFTDICTHQGGTISEVEDKVMVCPVHGSEFSITDGSVVQGPATEALPEKSITVKDGTITLA</sequence>
<dbReference type="AlphaFoldDB" id="A0A077LWY3"/>
<evidence type="ECO:0000256" key="5">
    <source>
        <dbReference type="ARBA" id="ARBA00023157"/>
    </source>
</evidence>
<dbReference type="FunFam" id="2.102.10.10:FF:000016">
    <property type="entry name" value="Nitrite reductase/ring-hydroxylating ferredoxin subunit"/>
    <property type="match status" value="1"/>
</dbReference>
<dbReference type="GO" id="GO:0004497">
    <property type="term" value="F:monooxygenase activity"/>
    <property type="evidence" value="ECO:0007669"/>
    <property type="project" value="UniProtKB-ARBA"/>
</dbReference>
<dbReference type="InterPro" id="IPR036922">
    <property type="entry name" value="Rieske_2Fe-2S_sf"/>
</dbReference>
<gene>
    <name evidence="8" type="ORF">BN12_130053</name>
</gene>
<evidence type="ECO:0000256" key="1">
    <source>
        <dbReference type="ARBA" id="ARBA00022714"/>
    </source>
</evidence>
<proteinExistence type="predicted"/>
<dbReference type="STRING" id="1194083.BN12_130053"/>
<feature type="compositionally biased region" description="Gly residues" evidence="6">
    <location>
        <begin position="31"/>
        <end position="45"/>
    </location>
</feature>
<dbReference type="InterPro" id="IPR005805">
    <property type="entry name" value="Rieske_Fe-S_prot_C"/>
</dbReference>
<keyword evidence="5" id="KW-1015">Disulfide bond</keyword>
<dbReference type="PRINTS" id="PR00162">
    <property type="entry name" value="RIESKE"/>
</dbReference>
<dbReference type="Pfam" id="PF00355">
    <property type="entry name" value="Rieske"/>
    <property type="match status" value="1"/>
</dbReference>
<dbReference type="GO" id="GO:0046872">
    <property type="term" value="F:metal ion binding"/>
    <property type="evidence" value="ECO:0007669"/>
    <property type="project" value="UniProtKB-KW"/>
</dbReference>
<feature type="region of interest" description="Disordered" evidence="6">
    <location>
        <begin position="31"/>
        <end position="56"/>
    </location>
</feature>
<evidence type="ECO:0000256" key="6">
    <source>
        <dbReference type="SAM" id="MobiDB-lite"/>
    </source>
</evidence>
<evidence type="ECO:0000313" key="9">
    <source>
        <dbReference type="Proteomes" id="UP000035721"/>
    </source>
</evidence>
<dbReference type="InterPro" id="IPR017941">
    <property type="entry name" value="Rieske_2Fe-2S"/>
</dbReference>
<dbReference type="SUPFAM" id="SSF50022">
    <property type="entry name" value="ISP domain"/>
    <property type="match status" value="1"/>
</dbReference>
<comment type="caution">
    <text evidence="8">The sequence shown here is derived from an EMBL/GenBank/DDBJ whole genome shotgun (WGS) entry which is preliminary data.</text>
</comment>
<dbReference type="CDD" id="cd03467">
    <property type="entry name" value="Rieske"/>
    <property type="match status" value="1"/>
</dbReference>
<keyword evidence="1" id="KW-0001">2Fe-2S</keyword>
<protein>
    <submittedName>
        <fullName evidence="8">Rieske (2Fe-2S) domain protein</fullName>
    </submittedName>
</protein>
<dbReference type="Gene3D" id="2.102.10.10">
    <property type="entry name" value="Rieske [2Fe-2S] iron-sulphur domain"/>
    <property type="match status" value="1"/>
</dbReference>
<dbReference type="GO" id="GO:0016705">
    <property type="term" value="F:oxidoreductase activity, acting on paired donors, with incorporation or reduction of molecular oxygen"/>
    <property type="evidence" value="ECO:0007669"/>
    <property type="project" value="UniProtKB-ARBA"/>
</dbReference>
<keyword evidence="2" id="KW-0479">Metal-binding</keyword>
<feature type="compositionally biased region" description="Low complexity" evidence="6">
    <location>
        <begin position="46"/>
        <end position="56"/>
    </location>
</feature>
<dbReference type="EMBL" id="CAJB01000035">
    <property type="protein sequence ID" value="CCH76514.1"/>
    <property type="molecule type" value="Genomic_DNA"/>
</dbReference>